<dbReference type="SUPFAM" id="SSF52058">
    <property type="entry name" value="L domain-like"/>
    <property type="match status" value="1"/>
</dbReference>
<dbReference type="EMBL" id="CP126210">
    <property type="protein sequence ID" value="WIA12131.1"/>
    <property type="molecule type" value="Genomic_DNA"/>
</dbReference>
<proteinExistence type="inferred from homology"/>
<feature type="region of interest" description="Disordered" evidence="5">
    <location>
        <begin position="207"/>
        <end position="245"/>
    </location>
</feature>
<sequence length="546" mass="57843">MAISVYDVKRLTLEEDGSGVEELHYNFKAAKKLGHLLTFTSLKQLNVAFNELSSCDGVEQLQQLQSLNLSHNQLSRLAPISALTSLTRYERSTAAAAAVVVRSNGSAALQWPDGAMAASLDPQADDSAGGYRLLAMYRSVVGVAASFDASGGFVQYPSGALMLVWNKKDGEGKCYAPDGSITHSFNSRSAALLSHSAAVVVGQAWPDSRRPNHRSIASSTAIAARRRNSKQERDSEAEQSIDEPQIDLGRRAEAISSHLQLHPADVLALVRRNPAIAALPLDKLCKGLPGLAHALGVPLRQALFMVARQPAVLDADIQQLLRSSEQLAAAVQLPAEQVMFMAARQPALLSSPARIAAEAQKLAAALGCSPRGALQLLSRLGSEQLHSVLSMSSSTVLQRLPEVVEALGLPSDSTRKLDMLHLVAKHPGLLAASLSDIGRSTDALLVAFQQSPPLTFAAVLGRCPSLLTVPAEQILANYQGLLLQLGVSRGTLARMLTKHPQLLRAAPDNIAAKLRAMAFQLYLPQGQVVTAGAAPAVAAAADAAQQ</sequence>
<name>A0ABY8TSM9_TETOB</name>
<accession>A0ABY8TSM9</accession>
<dbReference type="Gene3D" id="3.80.10.10">
    <property type="entry name" value="Ribonuclease Inhibitor"/>
    <property type="match status" value="1"/>
</dbReference>
<dbReference type="Gene3D" id="1.25.70.10">
    <property type="entry name" value="Transcription termination factor 3, mitochondrial"/>
    <property type="match status" value="1"/>
</dbReference>
<evidence type="ECO:0000313" key="7">
    <source>
        <dbReference type="Proteomes" id="UP001244341"/>
    </source>
</evidence>
<organism evidence="6 7">
    <name type="scientific">Tetradesmus obliquus</name>
    <name type="common">Green alga</name>
    <name type="synonym">Acutodesmus obliquus</name>
    <dbReference type="NCBI Taxonomy" id="3088"/>
    <lineage>
        <taxon>Eukaryota</taxon>
        <taxon>Viridiplantae</taxon>
        <taxon>Chlorophyta</taxon>
        <taxon>core chlorophytes</taxon>
        <taxon>Chlorophyceae</taxon>
        <taxon>CS clade</taxon>
        <taxon>Sphaeropleales</taxon>
        <taxon>Scenedesmaceae</taxon>
        <taxon>Tetradesmus</taxon>
    </lineage>
</organism>
<feature type="compositionally biased region" description="Low complexity" evidence="5">
    <location>
        <begin position="214"/>
        <end position="223"/>
    </location>
</feature>
<keyword evidence="3" id="KW-0804">Transcription</keyword>
<keyword evidence="3" id="KW-0805">Transcription regulation</keyword>
<comment type="similarity">
    <text evidence="2">Belongs to the mTERF family.</text>
</comment>
<dbReference type="InterPro" id="IPR038538">
    <property type="entry name" value="MTERF_sf"/>
</dbReference>
<protein>
    <submittedName>
        <fullName evidence="6">Uncharacterized protein</fullName>
    </submittedName>
</protein>
<evidence type="ECO:0000256" key="1">
    <source>
        <dbReference type="ARBA" id="ARBA00004430"/>
    </source>
</evidence>
<keyword evidence="3" id="KW-0806">Transcription termination</keyword>
<evidence type="ECO:0000256" key="2">
    <source>
        <dbReference type="ARBA" id="ARBA00007692"/>
    </source>
</evidence>
<evidence type="ECO:0000256" key="3">
    <source>
        <dbReference type="ARBA" id="ARBA00022472"/>
    </source>
</evidence>
<dbReference type="Pfam" id="PF02536">
    <property type="entry name" value="mTERF"/>
    <property type="match status" value="1"/>
</dbReference>
<evidence type="ECO:0000256" key="4">
    <source>
        <dbReference type="ARBA" id="ARBA00022946"/>
    </source>
</evidence>
<evidence type="ECO:0000256" key="5">
    <source>
        <dbReference type="SAM" id="MobiDB-lite"/>
    </source>
</evidence>
<dbReference type="InterPro" id="IPR003690">
    <property type="entry name" value="MTERF"/>
</dbReference>
<gene>
    <name evidence="6" type="ORF">OEZ85_012204</name>
</gene>
<keyword evidence="7" id="KW-1185">Reference proteome</keyword>
<comment type="subcellular location">
    <subcellularLocation>
        <location evidence="1">Cytoplasm</location>
        <location evidence="1">Cytoskeleton</location>
        <location evidence="1">Cilium axoneme</location>
    </subcellularLocation>
</comment>
<keyword evidence="4" id="KW-0809">Transit peptide</keyword>
<dbReference type="InterPro" id="IPR032675">
    <property type="entry name" value="LRR_dom_sf"/>
</dbReference>
<evidence type="ECO:0000313" key="6">
    <source>
        <dbReference type="EMBL" id="WIA12131.1"/>
    </source>
</evidence>
<reference evidence="6 7" key="1">
    <citation type="submission" date="2023-05" db="EMBL/GenBank/DDBJ databases">
        <title>A 100% complete, gapless, phased diploid assembly of the Scenedesmus obliquus UTEX 3031 genome.</title>
        <authorList>
            <person name="Biondi T.C."/>
            <person name="Hanschen E.R."/>
            <person name="Kwon T."/>
            <person name="Eng W."/>
            <person name="Kruse C.P.S."/>
            <person name="Koehler S.I."/>
            <person name="Kunde Y."/>
            <person name="Gleasner C.D."/>
            <person name="You Mak K.T."/>
            <person name="Polle J."/>
            <person name="Hovde B.T."/>
            <person name="Starkenburg S.R."/>
        </authorList>
    </citation>
    <scope>NUCLEOTIDE SEQUENCE [LARGE SCALE GENOMIC DNA]</scope>
    <source>
        <strain evidence="6 7">DOE0152z</strain>
    </source>
</reference>
<dbReference type="Proteomes" id="UP001244341">
    <property type="component" value="Chromosome 3b"/>
</dbReference>